<dbReference type="Pfam" id="PF08669">
    <property type="entry name" value="GCV_T_C"/>
    <property type="match status" value="1"/>
</dbReference>
<organism evidence="6 7">
    <name type="scientific">Rhodopseudomonas palustris (strain HaA2)</name>
    <dbReference type="NCBI Taxonomy" id="316058"/>
    <lineage>
        <taxon>Bacteria</taxon>
        <taxon>Pseudomonadati</taxon>
        <taxon>Pseudomonadota</taxon>
        <taxon>Alphaproteobacteria</taxon>
        <taxon>Hyphomicrobiales</taxon>
        <taxon>Nitrobacteraceae</taxon>
        <taxon>Rhodopseudomonas</taxon>
    </lineage>
</organism>
<comment type="similarity">
    <text evidence="1">Belongs to the GcvT family.</text>
</comment>
<dbReference type="AlphaFoldDB" id="Q2J107"/>
<reference evidence="6 7" key="1">
    <citation type="submission" date="2006-01" db="EMBL/GenBank/DDBJ databases">
        <title>Complete sequence of Rhodopseudomonas palustris HaA2.</title>
        <authorList>
            <consortium name="US DOE Joint Genome Institute"/>
            <person name="Copeland A."/>
            <person name="Lucas S."/>
            <person name="Lapidus A."/>
            <person name="Barry K."/>
            <person name="Detter J.C."/>
            <person name="Glavina T."/>
            <person name="Hammon N."/>
            <person name="Israni S."/>
            <person name="Pitluck S."/>
            <person name="Chain P."/>
            <person name="Malfatti S."/>
            <person name="Shin M."/>
            <person name="Vergez L."/>
            <person name="Schmutz J."/>
            <person name="Larimer F."/>
            <person name="Land M."/>
            <person name="Hauser L."/>
            <person name="Pelletier D.A."/>
            <person name="Kyrpides N."/>
            <person name="Anderson I."/>
            <person name="Oda Y."/>
            <person name="Harwood C.S."/>
            <person name="Richardson P."/>
        </authorList>
    </citation>
    <scope>NUCLEOTIDE SEQUENCE [LARGE SCALE GENOMIC DNA]</scope>
    <source>
        <strain evidence="6 7">HaA2</strain>
    </source>
</reference>
<dbReference type="RefSeq" id="WP_011440042.1">
    <property type="nucleotide sequence ID" value="NC_007778.1"/>
</dbReference>
<dbReference type="Gene3D" id="3.50.50.60">
    <property type="entry name" value="FAD/NAD(P)-binding domain"/>
    <property type="match status" value="1"/>
</dbReference>
<accession>Q2J107</accession>
<dbReference type="eggNOG" id="COG0446">
    <property type="taxonomic scope" value="Bacteria"/>
</dbReference>
<sequence length="987" mass="105159">MSAASRISGGLIDRDKPLRFSFDGTAMTGFAGDTLASALVANGTRLVGRSFKYHRPRGIFSAGSEEPNALVELRSGARREPNTKATTVELYDGLEAHSQNRWPSLAFDWRAVHQLASPLIVAGFYYKTFMWPAAFWEKLYEPLIRRSAGLGRLSGEPDPDTYEKATAFCDLLIIGGGPAGLAAALAAGRAGARVILVEEDFALGGRLLSELCEIDGLSGAGWAQLAEAELATLSNVRILRRSSVFGVYDDEFGVIERVADHLPVPPAFTPRQRLWKIVARESLLATGATERPIVFGGNDRPGVMLASAVRSYVNRFAAAPGQRAVVFTTSDDGWRSAADLSRAGIVVAAVVDPRREVAASIRALAGNAPVHLGASVTDAIGGQSLRAVEIVDAAGKRQKLAADLLAVSGGWNPNIALATHLGGKGEWNPETSAFLAAGAPKAMTIAGAAAGRFTLAQALEDGARWGAEAASRCGHAGAAQPAYRASDEAFAVTPLWQVAGARSKAFVDLQNDVTAADIALSAREGFRSVEHLKRYTTLGMATDQGKTSNVNGLAMMAALTERSIAAAGTTRARPPQVPVAIGAFGGLSTGKHFKPTRLTATHDWSAQQGASFVETGQWLRAQWFARPGETDWLQSVSREVDAVRSAVGICDVSTLGKIALCGADVGVFLDRVYINTFSTLAVGKVRYGVMLREDGFVMDDGTTARLAEDHYVMSTTTANAVKVMQHLEFCHQVLWPELDVQMVSVTEQWAQVAVAGPRSRTLLQNLFGPGVDLSDAAFPYMACGEFRLGEVPARLFRISFSGERAYEIAVPAGYGDALMRALMAAGEGLGVVPYGTEALGVMRIEKGHAAGNELNGQTVARDLGLGRMMSTKKDFIGRVMAGRPALIDPARPTLVGLRPVDRNDRLRNGAHLFAPGAAPSPETDQGFVTSSAFSPSLGHWIALALLSRGPDRIGERIRVYDPIRAHDFEAEIVSPVFVDPEGERLRG</sequence>
<dbReference type="Pfam" id="PF17806">
    <property type="entry name" value="SO_alpha_A3"/>
    <property type="match status" value="1"/>
</dbReference>
<dbReference type="Gene3D" id="1.10.10.1100">
    <property type="entry name" value="BFD-like [2Fe-2S]-binding domain"/>
    <property type="match status" value="1"/>
</dbReference>
<dbReference type="eggNOG" id="COG0404">
    <property type="taxonomic scope" value="Bacteria"/>
</dbReference>
<dbReference type="Gene3D" id="3.30.1360.120">
    <property type="entry name" value="Probable tRNA modification gtpase trme, domain 1"/>
    <property type="match status" value="1"/>
</dbReference>
<keyword evidence="2" id="KW-0560">Oxidoreductase</keyword>
<protein>
    <submittedName>
        <fullName evidence="6">Sarcosine oxidase, alpha subunit family</fullName>
    </submittedName>
</protein>
<dbReference type="PANTHER" id="PTHR43757:SF2">
    <property type="entry name" value="AMINOMETHYLTRANSFERASE, MITOCHONDRIAL"/>
    <property type="match status" value="1"/>
</dbReference>
<feature type="domain" description="GCVT N-terminal" evidence="3">
    <location>
        <begin position="602"/>
        <end position="873"/>
    </location>
</feature>
<dbReference type="OrthoDB" id="5287468at2"/>
<dbReference type="InterPro" id="IPR013977">
    <property type="entry name" value="GcvT_C"/>
</dbReference>
<evidence type="ECO:0000256" key="1">
    <source>
        <dbReference type="ARBA" id="ARBA00008609"/>
    </source>
</evidence>
<dbReference type="Gene3D" id="3.10.20.440">
    <property type="entry name" value="2Fe-2S iron-sulphur cluster binding domain, sarcosine oxidase, alpha subunit, N-terminal domain"/>
    <property type="match status" value="1"/>
</dbReference>
<dbReference type="InterPro" id="IPR042204">
    <property type="entry name" value="2Fe-2S-bd_N"/>
</dbReference>
<dbReference type="InterPro" id="IPR041854">
    <property type="entry name" value="BFD-like_2Fe2S-bd_dom_sf"/>
</dbReference>
<feature type="domain" description="Aminomethyltransferase C-terminal" evidence="4">
    <location>
        <begin position="894"/>
        <end position="979"/>
    </location>
</feature>
<gene>
    <name evidence="6" type="ordered locus">RPB_1143</name>
</gene>
<dbReference type="STRING" id="316058.RPB_1143"/>
<dbReference type="GO" id="GO:0008115">
    <property type="term" value="F:sarcosine oxidase activity"/>
    <property type="evidence" value="ECO:0007669"/>
    <property type="project" value="InterPro"/>
</dbReference>
<proteinExistence type="inferred from homology"/>
<dbReference type="InterPro" id="IPR027266">
    <property type="entry name" value="TrmE/GcvT-like"/>
</dbReference>
<evidence type="ECO:0000313" key="7">
    <source>
        <dbReference type="Proteomes" id="UP000008809"/>
    </source>
</evidence>
<keyword evidence="7" id="KW-1185">Reference proteome</keyword>
<feature type="domain" description="SoxA A3" evidence="5">
    <location>
        <begin position="503"/>
        <end position="584"/>
    </location>
</feature>
<dbReference type="NCBIfam" id="TIGR01372">
    <property type="entry name" value="soxA"/>
    <property type="match status" value="1"/>
</dbReference>
<dbReference type="SUPFAM" id="SSF101790">
    <property type="entry name" value="Aminomethyltransferase beta-barrel domain"/>
    <property type="match status" value="1"/>
</dbReference>
<dbReference type="Pfam" id="PF12831">
    <property type="entry name" value="FAD_oxidored"/>
    <property type="match status" value="1"/>
</dbReference>
<evidence type="ECO:0000259" key="5">
    <source>
        <dbReference type="Pfam" id="PF17806"/>
    </source>
</evidence>
<dbReference type="SUPFAM" id="SSF51905">
    <property type="entry name" value="FAD/NAD(P)-binding domain"/>
    <property type="match status" value="1"/>
</dbReference>
<dbReference type="HOGENOM" id="CLU_011963_0_0_5"/>
<dbReference type="KEGG" id="rpb:RPB_1143"/>
<dbReference type="InterPro" id="IPR029043">
    <property type="entry name" value="GcvT/YgfZ_C"/>
</dbReference>
<dbReference type="InterPro" id="IPR006222">
    <property type="entry name" value="GCVT_N"/>
</dbReference>
<dbReference type="InterPro" id="IPR036188">
    <property type="entry name" value="FAD/NAD-bd_sf"/>
</dbReference>
<dbReference type="GO" id="GO:0046653">
    <property type="term" value="P:tetrahydrofolate metabolic process"/>
    <property type="evidence" value="ECO:0007669"/>
    <property type="project" value="InterPro"/>
</dbReference>
<evidence type="ECO:0000256" key="2">
    <source>
        <dbReference type="ARBA" id="ARBA00023002"/>
    </source>
</evidence>
<evidence type="ECO:0000259" key="4">
    <source>
        <dbReference type="Pfam" id="PF08669"/>
    </source>
</evidence>
<dbReference type="PANTHER" id="PTHR43757">
    <property type="entry name" value="AMINOMETHYLTRANSFERASE"/>
    <property type="match status" value="1"/>
</dbReference>
<evidence type="ECO:0000313" key="6">
    <source>
        <dbReference type="EMBL" id="ABD05853.1"/>
    </source>
</evidence>
<dbReference type="EMBL" id="CP000250">
    <property type="protein sequence ID" value="ABD05853.1"/>
    <property type="molecule type" value="Genomic_DNA"/>
</dbReference>
<dbReference type="InterPro" id="IPR006277">
    <property type="entry name" value="Sarcosine_oxidase_asu"/>
</dbReference>
<dbReference type="Pfam" id="PF01571">
    <property type="entry name" value="GCV_T"/>
    <property type="match status" value="1"/>
</dbReference>
<name>Q2J107_RHOP2</name>
<dbReference type="PRINTS" id="PR00368">
    <property type="entry name" value="FADPNR"/>
</dbReference>
<dbReference type="InterPro" id="IPR028896">
    <property type="entry name" value="GcvT/YgfZ/DmdA"/>
</dbReference>
<dbReference type="PRINTS" id="PR00411">
    <property type="entry name" value="PNDRDTASEI"/>
</dbReference>
<dbReference type="Proteomes" id="UP000008809">
    <property type="component" value="Chromosome"/>
</dbReference>
<dbReference type="Pfam" id="PF13510">
    <property type="entry name" value="Fer2_4"/>
    <property type="match status" value="1"/>
</dbReference>
<dbReference type="InterPro" id="IPR041117">
    <property type="entry name" value="SoxA_A3"/>
</dbReference>
<dbReference type="PIRSF" id="PIRSF037980">
    <property type="entry name" value="SoxA"/>
    <property type="match status" value="1"/>
</dbReference>
<evidence type="ECO:0000259" key="3">
    <source>
        <dbReference type="Pfam" id="PF01571"/>
    </source>
</evidence>
<dbReference type="SUPFAM" id="SSF103025">
    <property type="entry name" value="Folate-binding domain"/>
    <property type="match status" value="1"/>
</dbReference>